<dbReference type="STRING" id="91360.SAMN05660330_01715"/>
<feature type="signal peptide" evidence="2">
    <location>
        <begin position="1"/>
        <end position="25"/>
    </location>
</feature>
<dbReference type="Gene3D" id="1.25.40.10">
    <property type="entry name" value="Tetratricopeptide repeat domain"/>
    <property type="match status" value="1"/>
</dbReference>
<dbReference type="SMART" id="SM00028">
    <property type="entry name" value="TPR"/>
    <property type="match status" value="3"/>
</dbReference>
<dbReference type="EMBL" id="FNJI01000010">
    <property type="protein sequence ID" value="SDP07089.1"/>
    <property type="molecule type" value="Genomic_DNA"/>
</dbReference>
<name>A0A1H0PRA1_9BACT</name>
<dbReference type="AlphaFoldDB" id="A0A1H0PRA1"/>
<feature type="repeat" description="TPR" evidence="1">
    <location>
        <begin position="86"/>
        <end position="119"/>
    </location>
</feature>
<dbReference type="PROSITE" id="PS50005">
    <property type="entry name" value="TPR"/>
    <property type="match status" value="1"/>
</dbReference>
<keyword evidence="4" id="KW-1185">Reference proteome</keyword>
<keyword evidence="2" id="KW-0732">Signal</keyword>
<keyword evidence="1" id="KW-0802">TPR repeat</keyword>
<accession>A0A1H0PRA1</accession>
<evidence type="ECO:0000256" key="2">
    <source>
        <dbReference type="SAM" id="SignalP"/>
    </source>
</evidence>
<dbReference type="Pfam" id="PF13181">
    <property type="entry name" value="TPR_8"/>
    <property type="match status" value="1"/>
</dbReference>
<evidence type="ECO:0000313" key="4">
    <source>
        <dbReference type="Proteomes" id="UP000199073"/>
    </source>
</evidence>
<feature type="chain" id="PRO_5011484494" evidence="2">
    <location>
        <begin position="26"/>
        <end position="174"/>
    </location>
</feature>
<protein>
    <submittedName>
        <fullName evidence="3">Tetratricopeptide repeat-containing protein</fullName>
    </submittedName>
</protein>
<evidence type="ECO:0000313" key="3">
    <source>
        <dbReference type="EMBL" id="SDP07089.1"/>
    </source>
</evidence>
<gene>
    <name evidence="3" type="ORF">SAMN05660330_01715</name>
</gene>
<dbReference type="InterPro" id="IPR011990">
    <property type="entry name" value="TPR-like_helical_dom_sf"/>
</dbReference>
<dbReference type="Pfam" id="PF13432">
    <property type="entry name" value="TPR_16"/>
    <property type="match status" value="1"/>
</dbReference>
<dbReference type="OrthoDB" id="9789234at2"/>
<dbReference type="Proteomes" id="UP000199073">
    <property type="component" value="Unassembled WGS sequence"/>
</dbReference>
<evidence type="ECO:0000256" key="1">
    <source>
        <dbReference type="PROSITE-ProRule" id="PRU00339"/>
    </source>
</evidence>
<proteinExistence type="predicted"/>
<dbReference type="SUPFAM" id="SSF48452">
    <property type="entry name" value="TPR-like"/>
    <property type="match status" value="1"/>
</dbReference>
<dbReference type="InterPro" id="IPR019734">
    <property type="entry name" value="TPR_rpt"/>
</dbReference>
<sequence length="174" mass="20338">MFFKKRKIFGMFLIIMWGWALNATAELQGSRFAQPDAVHENKQGIHSYNSGFYDHLPHGRKAEATHEFVQAEKAFKKAIEIDSNYVEAHRNLARLYFVQKKFNDSAAEYSKVIELAPYDLETYVCLARVQLKLGNFTRAIEYLELVKTKTENSQKIQRLNEYIEKIKQVEQPTQ</sequence>
<organism evidence="3 4">
    <name type="scientific">Desulforhopalus singaporensis</name>
    <dbReference type="NCBI Taxonomy" id="91360"/>
    <lineage>
        <taxon>Bacteria</taxon>
        <taxon>Pseudomonadati</taxon>
        <taxon>Thermodesulfobacteriota</taxon>
        <taxon>Desulfobulbia</taxon>
        <taxon>Desulfobulbales</taxon>
        <taxon>Desulfocapsaceae</taxon>
        <taxon>Desulforhopalus</taxon>
    </lineage>
</organism>
<dbReference type="RefSeq" id="WP_092221821.1">
    <property type="nucleotide sequence ID" value="NZ_FNJI01000010.1"/>
</dbReference>
<reference evidence="3 4" key="1">
    <citation type="submission" date="2016-10" db="EMBL/GenBank/DDBJ databases">
        <authorList>
            <person name="de Groot N.N."/>
        </authorList>
    </citation>
    <scope>NUCLEOTIDE SEQUENCE [LARGE SCALE GENOMIC DNA]</scope>
    <source>
        <strain evidence="3 4">DSM 12130</strain>
    </source>
</reference>